<name>A0ACB1AVB1_MELEN</name>
<sequence length="120" mass="13777">MTTLEGIQQWVNNLNKQIEYYGSGYSKNNESLKTQQNKGTKNPRKRNNSGSGRKGKGKKHSTETKINCDENNNSKIIEKKDNSKINGNIIQNKNNLFDELTLDQFDWDIFENGNLLIVLK</sequence>
<keyword evidence="2" id="KW-1185">Reference proteome</keyword>
<evidence type="ECO:0000313" key="2">
    <source>
        <dbReference type="Proteomes" id="UP001497535"/>
    </source>
</evidence>
<gene>
    <name evidence="1" type="ORF">MENTE1834_LOCUS42892</name>
</gene>
<reference evidence="1" key="1">
    <citation type="submission" date="2023-11" db="EMBL/GenBank/DDBJ databases">
        <authorList>
            <person name="Poullet M."/>
        </authorList>
    </citation>
    <scope>NUCLEOTIDE SEQUENCE</scope>
    <source>
        <strain evidence="1">E1834</strain>
    </source>
</reference>
<dbReference type="Proteomes" id="UP001497535">
    <property type="component" value="Unassembled WGS sequence"/>
</dbReference>
<dbReference type="EMBL" id="CAVMJV010000115">
    <property type="protein sequence ID" value="CAK5103990.1"/>
    <property type="molecule type" value="Genomic_DNA"/>
</dbReference>
<comment type="caution">
    <text evidence="1">The sequence shown here is derived from an EMBL/GenBank/DDBJ whole genome shotgun (WGS) entry which is preliminary data.</text>
</comment>
<organism evidence="1 2">
    <name type="scientific">Meloidogyne enterolobii</name>
    <name type="common">Root-knot nematode worm</name>
    <name type="synonym">Meloidogyne mayaguensis</name>
    <dbReference type="NCBI Taxonomy" id="390850"/>
    <lineage>
        <taxon>Eukaryota</taxon>
        <taxon>Metazoa</taxon>
        <taxon>Ecdysozoa</taxon>
        <taxon>Nematoda</taxon>
        <taxon>Chromadorea</taxon>
        <taxon>Rhabditida</taxon>
        <taxon>Tylenchina</taxon>
        <taxon>Tylenchomorpha</taxon>
        <taxon>Tylenchoidea</taxon>
        <taxon>Meloidogynidae</taxon>
        <taxon>Meloidogyninae</taxon>
        <taxon>Meloidogyne</taxon>
    </lineage>
</organism>
<proteinExistence type="predicted"/>
<accession>A0ACB1AVB1</accession>
<protein>
    <submittedName>
        <fullName evidence="1">Uncharacterized protein</fullName>
    </submittedName>
</protein>
<evidence type="ECO:0000313" key="1">
    <source>
        <dbReference type="EMBL" id="CAK5103990.1"/>
    </source>
</evidence>